<dbReference type="OrthoDB" id="9813585at2"/>
<dbReference type="eggNOG" id="COG5283">
    <property type="taxonomic scope" value="Bacteria"/>
</dbReference>
<protein>
    <submittedName>
        <fullName evidence="3">Putative tail tape measure protein</fullName>
    </submittedName>
</protein>
<feature type="transmembrane region" description="Helical" evidence="1">
    <location>
        <begin position="386"/>
        <end position="411"/>
    </location>
</feature>
<keyword evidence="1" id="KW-0812">Transmembrane</keyword>
<dbReference type="STRING" id="716541.ECL_02840"/>
<keyword evidence="1" id="KW-0472">Membrane</keyword>
<evidence type="ECO:0000256" key="1">
    <source>
        <dbReference type="SAM" id="Phobius"/>
    </source>
</evidence>
<reference evidence="3 4" key="1">
    <citation type="journal article" date="2010" name="J. Bacteriol.">
        <title>Complete genome sequence of Enterobacter cloacae subsp. cloacae type strain ATCC 13047.</title>
        <authorList>
            <person name="Ren Y."/>
            <person name="Ren Y."/>
            <person name="Zhou Z."/>
            <person name="Guo X."/>
            <person name="Li Y."/>
            <person name="Feng L."/>
            <person name="Wang L."/>
        </authorList>
    </citation>
    <scope>NUCLEOTIDE SEQUENCE [LARGE SCALE GENOMIC DNA]</scope>
    <source>
        <strain evidence="4">ATCC 13047 / DSM 30054 / NBRC 13535 / NCTC 10005 / WDCM 00083 / NCDC 279-56</strain>
    </source>
</reference>
<dbReference type="Proteomes" id="UP000002363">
    <property type="component" value="Chromosome"/>
</dbReference>
<dbReference type="InterPro" id="IPR010090">
    <property type="entry name" value="Phage_tape_meas"/>
</dbReference>
<keyword evidence="4" id="KW-1185">Reference proteome</keyword>
<dbReference type="EnsemblBacteria" id="ADF62379">
    <property type="protein sequence ID" value="ADF62379"/>
    <property type="gene ID" value="ECL_02840"/>
</dbReference>
<sequence>MKQLDFTLSLIDKLSRPLKQVQNNVTGFAEKSTAAFTKIGGGVLALAGTGMAIKGALSPAIEMYDALNEAAAKGIDDSALKTVQRDALTFSATYGASAVQFVQSTESINAAIAGLTGNELPKVTKVANVLAFAMKSTAAETSEFMGQMFGNFASDAARLGKVQFAEQLAGKMVYMRKTFGAEMATIKDLMEGARGVGTNYGVGLDEQLAVLGQLSRTLGTEASSAYEGFMTGAIDGAKKLGLSFTDATGKMLSMPEMLAKLQGKYDKSLEGNLKAQAELDEAFGDSSAVVKQLYGNVALLQRNITELGGADGLKRTQEMAARMVKPWDRFIAILRPLNRHWPDADPGAVSAAESPCRYGADLCPVDAAVSQHRACGGVCRAGTAEFAAVGAIANIVMGVHAFVMMGVTRVLAPVARLLGLNRLAMLASNAVTQLFTAGLRRLRATLLAASIAARVGSASFLLMIAPIAAVALAIAGVVLAVIKFWQPIKAFVSGFISGFSQASGALTPFKGLFSGIATAVGWVWNGVKTLFGWFGNLLSPVQMTGEKLAGVTSAGETFGRVVAGAVGLVMTPFELVYRSIQTVIEMFGIVTEGWGDVVNAFDINSPVASFEKMASVIGGVFGKLWDTLKGSFTGTYNWIIEKLNKIPGVDIALAADSGSGANKGIPFNPKQVEQAAIASPEIKQVEYGGNITQQLTQNTLLPEPPPAIAPSVLLTGGELKGVERGGISKTINSNSKSVTDNSRKIDTVNIYPKETLSPGQLQEWQELNP</sequence>
<feature type="domain" description="Phage tail tape measure protein" evidence="2">
    <location>
        <begin position="85"/>
        <end position="284"/>
    </location>
</feature>
<proteinExistence type="predicted"/>
<evidence type="ECO:0000313" key="3">
    <source>
        <dbReference type="EMBL" id="ADF62379.1"/>
    </source>
</evidence>
<dbReference type="NCBIfam" id="TIGR01760">
    <property type="entry name" value="tape_meas_TP901"/>
    <property type="match status" value="1"/>
</dbReference>
<dbReference type="PATRIC" id="fig|716541.4.peg.3015"/>
<keyword evidence="1" id="KW-1133">Transmembrane helix</keyword>
<accession>A0A0H3CPA1</accession>
<dbReference type="EMBL" id="CP001918">
    <property type="protein sequence ID" value="ADF62379.1"/>
    <property type="molecule type" value="Genomic_DNA"/>
</dbReference>
<dbReference type="AlphaFoldDB" id="A0A0H3CPA1"/>
<feature type="transmembrane region" description="Helical" evidence="1">
    <location>
        <begin position="423"/>
        <end position="440"/>
    </location>
</feature>
<name>A0A0H3CPA1_ENTCC</name>
<dbReference type="HOGENOM" id="CLU_016931_0_0_6"/>
<dbReference type="KEGG" id="enc:ECL_02840"/>
<evidence type="ECO:0000313" key="4">
    <source>
        <dbReference type="Proteomes" id="UP000002363"/>
    </source>
</evidence>
<evidence type="ECO:0000259" key="2">
    <source>
        <dbReference type="Pfam" id="PF10145"/>
    </source>
</evidence>
<feature type="transmembrane region" description="Helical" evidence="1">
    <location>
        <begin position="460"/>
        <end position="482"/>
    </location>
</feature>
<dbReference type="Pfam" id="PF10145">
    <property type="entry name" value="PhageMin_Tail"/>
    <property type="match status" value="1"/>
</dbReference>
<organism evidence="3 4">
    <name type="scientific">Enterobacter cloacae subsp. cloacae (strain ATCC 13047 / DSM 30054 / NBRC 13535 / NCTC 10005 / WDCM 00083 / NCDC 279-56)</name>
    <dbReference type="NCBI Taxonomy" id="716541"/>
    <lineage>
        <taxon>Bacteria</taxon>
        <taxon>Pseudomonadati</taxon>
        <taxon>Pseudomonadota</taxon>
        <taxon>Gammaproteobacteria</taxon>
        <taxon>Enterobacterales</taxon>
        <taxon>Enterobacteriaceae</taxon>
        <taxon>Enterobacter</taxon>
        <taxon>Enterobacter cloacae complex</taxon>
    </lineage>
</organism>
<gene>
    <name evidence="3" type="ordered locus">ECL_02840</name>
</gene>